<dbReference type="EMBL" id="AM476943">
    <property type="protein sequence ID" value="CAN70747.1"/>
    <property type="molecule type" value="Genomic_DNA"/>
</dbReference>
<reference evidence="1" key="1">
    <citation type="journal article" date="2007" name="PLoS ONE">
        <title>The first genome sequence of an elite grapevine cultivar (Pinot noir Vitis vinifera L.): coping with a highly heterozygous genome.</title>
        <authorList>
            <person name="Velasco R."/>
            <person name="Zharkikh A."/>
            <person name="Troggio M."/>
            <person name="Cartwright D.A."/>
            <person name="Cestaro A."/>
            <person name="Pruss D."/>
            <person name="Pindo M."/>
            <person name="FitzGerald L.M."/>
            <person name="Vezzulli S."/>
            <person name="Reid J."/>
            <person name="Malacarne G."/>
            <person name="Iliev D."/>
            <person name="Coppola G."/>
            <person name="Wardell B."/>
            <person name="Micheletti D."/>
            <person name="Macalma T."/>
            <person name="Facci M."/>
            <person name="Mitchell J.T."/>
            <person name="Perazzolli M."/>
            <person name="Eldredge G."/>
            <person name="Gatto P."/>
            <person name="Oyzerski R."/>
            <person name="Moretto M."/>
            <person name="Gutin N."/>
            <person name="Stefanini M."/>
            <person name="Chen Y."/>
            <person name="Segala C."/>
            <person name="Davenport C."/>
            <person name="Dematte L."/>
            <person name="Mraz A."/>
            <person name="Battilana J."/>
            <person name="Stormo K."/>
            <person name="Costa F."/>
            <person name="Tao Q."/>
            <person name="Si-Ammour A."/>
            <person name="Harkins T."/>
            <person name="Lackey A."/>
            <person name="Perbost C."/>
            <person name="Taillon B."/>
            <person name="Stella A."/>
            <person name="Solovyev V."/>
            <person name="Fawcett J.A."/>
            <person name="Sterck L."/>
            <person name="Vandepoele K."/>
            <person name="Grando S.M."/>
            <person name="Toppo S."/>
            <person name="Moser C."/>
            <person name="Lanchbury J."/>
            <person name="Bogden R."/>
            <person name="Skolnick M."/>
            <person name="Sgaramella V."/>
            <person name="Bhatnagar S.K."/>
            <person name="Fontana P."/>
            <person name="Gutin A."/>
            <person name="Van de Peer Y."/>
            <person name="Salamini F."/>
            <person name="Viola R."/>
        </authorList>
    </citation>
    <scope>NUCLEOTIDE SEQUENCE</scope>
</reference>
<protein>
    <submittedName>
        <fullName evidence="1">Uncharacterized protein</fullName>
    </submittedName>
</protein>
<sequence length="132" mass="13967">MANKTIGGCIRTPRPDALFASCARTGGHLKFKQSFSLRSSSRGDVINSTQGHPTELEGVLFVVDAHTIAILTGVAIARSGLCMAICSLNSSTGGGRSSSIALLAFMASHSYQELNLRNEIPPNNTNETTKFP</sequence>
<dbReference type="AlphaFoldDB" id="A5BZN2"/>
<evidence type="ECO:0000313" key="1">
    <source>
        <dbReference type="EMBL" id="CAN70747.1"/>
    </source>
</evidence>
<gene>
    <name evidence="1" type="ORF">VITISV_013202</name>
</gene>
<organism evidence="1">
    <name type="scientific">Vitis vinifera</name>
    <name type="common">Grape</name>
    <dbReference type="NCBI Taxonomy" id="29760"/>
    <lineage>
        <taxon>Eukaryota</taxon>
        <taxon>Viridiplantae</taxon>
        <taxon>Streptophyta</taxon>
        <taxon>Embryophyta</taxon>
        <taxon>Tracheophyta</taxon>
        <taxon>Spermatophyta</taxon>
        <taxon>Magnoliopsida</taxon>
        <taxon>eudicotyledons</taxon>
        <taxon>Gunneridae</taxon>
        <taxon>Pentapetalae</taxon>
        <taxon>rosids</taxon>
        <taxon>Vitales</taxon>
        <taxon>Vitaceae</taxon>
        <taxon>Viteae</taxon>
        <taxon>Vitis</taxon>
    </lineage>
</organism>
<proteinExistence type="predicted"/>
<name>A5BZN2_VITVI</name>
<accession>A5BZN2</accession>